<name>A0A7S3QJY4_DUNTE</name>
<gene>
    <name evidence="12" type="ORF">DTER00134_LOCUS210</name>
</gene>
<dbReference type="PRINTS" id="PR00895">
    <property type="entry name" value="PENTAXIN"/>
</dbReference>
<feature type="compositionally biased region" description="Basic and acidic residues" evidence="8">
    <location>
        <begin position="949"/>
        <end position="959"/>
    </location>
</feature>
<reference evidence="12" key="1">
    <citation type="submission" date="2021-01" db="EMBL/GenBank/DDBJ databases">
        <authorList>
            <person name="Corre E."/>
            <person name="Pelletier E."/>
            <person name="Niang G."/>
            <person name="Scheremetjew M."/>
            <person name="Finn R."/>
            <person name="Kale V."/>
            <person name="Holt S."/>
            <person name="Cochrane G."/>
            <person name="Meng A."/>
            <person name="Brown T."/>
            <person name="Cohen L."/>
        </authorList>
    </citation>
    <scope>NUCLEOTIDE SEQUENCE</scope>
    <source>
        <strain evidence="12">CCMP1320</strain>
    </source>
</reference>
<feature type="compositionally biased region" description="Low complexity" evidence="8">
    <location>
        <begin position="1058"/>
        <end position="1069"/>
    </location>
</feature>
<evidence type="ECO:0000256" key="1">
    <source>
        <dbReference type="ARBA" id="ARBA00001913"/>
    </source>
</evidence>
<feature type="compositionally biased region" description="Basic and acidic residues" evidence="8">
    <location>
        <begin position="924"/>
        <end position="939"/>
    </location>
</feature>
<accession>A0A7S3QJY4</accession>
<dbReference type="InterPro" id="IPR051360">
    <property type="entry name" value="Neuronal_Pentraxin_Related"/>
</dbReference>
<keyword evidence="9" id="KW-0812">Transmembrane</keyword>
<dbReference type="Pfam" id="PF00354">
    <property type="entry name" value="Pentaxin"/>
    <property type="match status" value="2"/>
</dbReference>
<evidence type="ECO:0000256" key="8">
    <source>
        <dbReference type="SAM" id="MobiDB-lite"/>
    </source>
</evidence>
<keyword evidence="9" id="KW-0472">Membrane</keyword>
<dbReference type="PANTHER" id="PTHR19277">
    <property type="entry name" value="PENTRAXIN"/>
    <property type="match status" value="1"/>
</dbReference>
<dbReference type="EMBL" id="HBIP01000478">
    <property type="protein sequence ID" value="CAE0485171.1"/>
    <property type="molecule type" value="Transcribed_RNA"/>
</dbReference>
<dbReference type="PANTHER" id="PTHR19277:SF125">
    <property type="entry name" value="B6"/>
    <property type="match status" value="1"/>
</dbReference>
<dbReference type="Pfam" id="PF13385">
    <property type="entry name" value="Laminin_G_3"/>
    <property type="match status" value="1"/>
</dbReference>
<protein>
    <recommendedName>
        <fullName evidence="11">Pentraxin (PTX) domain-containing protein</fullName>
    </recommendedName>
</protein>
<dbReference type="SUPFAM" id="SSF49899">
    <property type="entry name" value="Concanavalin A-like lectins/glucanases"/>
    <property type="match status" value="3"/>
</dbReference>
<feature type="compositionally biased region" description="Polar residues" evidence="8">
    <location>
        <begin position="1077"/>
        <end position="1088"/>
    </location>
</feature>
<dbReference type="Gene3D" id="2.60.120.200">
    <property type="match status" value="3"/>
</dbReference>
<keyword evidence="7" id="KW-0325">Glycoprotein</keyword>
<keyword evidence="2" id="KW-0479">Metal-binding</keyword>
<keyword evidence="5" id="KW-0106">Calcium</keyword>
<proteinExistence type="predicted"/>
<keyword evidence="6" id="KW-1015">Disulfide bond</keyword>
<feature type="compositionally biased region" description="Pro residues" evidence="8">
    <location>
        <begin position="906"/>
        <end position="921"/>
    </location>
</feature>
<keyword evidence="9" id="KW-1133">Transmembrane helix</keyword>
<evidence type="ECO:0000256" key="5">
    <source>
        <dbReference type="ARBA" id="ARBA00022837"/>
    </source>
</evidence>
<dbReference type="NCBIfam" id="TIGR02232">
    <property type="entry name" value="myxo_disulf_rpt"/>
    <property type="match status" value="1"/>
</dbReference>
<evidence type="ECO:0000313" key="12">
    <source>
        <dbReference type="EMBL" id="CAE0485171.1"/>
    </source>
</evidence>
<feature type="domain" description="Pentraxin (PTX)" evidence="11">
    <location>
        <begin position="602"/>
        <end position="827"/>
    </location>
</feature>
<dbReference type="AlphaFoldDB" id="A0A7S3QJY4"/>
<evidence type="ECO:0000256" key="7">
    <source>
        <dbReference type="ARBA" id="ARBA00023180"/>
    </source>
</evidence>
<keyword evidence="3 10" id="KW-0732">Signal</keyword>
<evidence type="ECO:0000256" key="2">
    <source>
        <dbReference type="ARBA" id="ARBA00022723"/>
    </source>
</evidence>
<keyword evidence="4" id="KW-0677">Repeat</keyword>
<organism evidence="12">
    <name type="scientific">Dunaliella tertiolecta</name>
    <name type="common">Green alga</name>
    <dbReference type="NCBI Taxonomy" id="3047"/>
    <lineage>
        <taxon>Eukaryota</taxon>
        <taxon>Viridiplantae</taxon>
        <taxon>Chlorophyta</taxon>
        <taxon>core chlorophytes</taxon>
        <taxon>Chlorophyceae</taxon>
        <taxon>CS clade</taxon>
        <taxon>Chlamydomonadales</taxon>
        <taxon>Dunaliellaceae</taxon>
        <taxon>Dunaliella</taxon>
    </lineage>
</organism>
<dbReference type="InterPro" id="IPR001759">
    <property type="entry name" value="PTX_dom"/>
</dbReference>
<feature type="transmembrane region" description="Helical" evidence="9">
    <location>
        <begin position="966"/>
        <end position="989"/>
    </location>
</feature>
<feature type="signal peptide" evidence="10">
    <location>
        <begin position="1"/>
        <end position="30"/>
    </location>
</feature>
<evidence type="ECO:0000256" key="4">
    <source>
        <dbReference type="ARBA" id="ARBA00022737"/>
    </source>
</evidence>
<feature type="region of interest" description="Disordered" evidence="8">
    <location>
        <begin position="894"/>
        <end position="963"/>
    </location>
</feature>
<comment type="cofactor">
    <cofactor evidence="1">
        <name>Ca(2+)</name>
        <dbReference type="ChEBI" id="CHEBI:29108"/>
    </cofactor>
</comment>
<dbReference type="SMART" id="SM00159">
    <property type="entry name" value="PTX"/>
    <property type="match status" value="1"/>
</dbReference>
<feature type="chain" id="PRO_5031381668" description="Pentraxin (PTX) domain-containing protein" evidence="10">
    <location>
        <begin position="31"/>
        <end position="1088"/>
    </location>
</feature>
<evidence type="ECO:0000256" key="6">
    <source>
        <dbReference type="ARBA" id="ARBA00023157"/>
    </source>
</evidence>
<evidence type="ECO:0000256" key="9">
    <source>
        <dbReference type="SAM" id="Phobius"/>
    </source>
</evidence>
<dbReference type="InterPro" id="IPR011936">
    <property type="entry name" value="Myxo_disulph_rpt"/>
</dbReference>
<dbReference type="InterPro" id="IPR013320">
    <property type="entry name" value="ConA-like_dom_sf"/>
</dbReference>
<sequence length="1088" mass="118213">MPYHLHQQGKSFRLLLAVFLLCTQLRICQAAGASKPGGAGHALLFDDHVLLKTDFKNFPSTALTFEAWISTSDFCHSGTIMSYAKNSRAKEESQRIADYNHFVIFDPRNLLACHDYEYIDLVPDISGESCHAAYSQGPKGSATTANFVERGGDWHHLAVTWDSKEDGLTNIYMDGLLMASAVTHRTDPLVPDGAFMLGGEQDCFGGCTDPNQGFHGKMDEVRIWRTARTQSEILSTMRWITGLEHNPDLVAWWKFNEPGDSTDHGHFAMHTKALDASGHGNDLSLIREPRSMNTRITVPGTKGALLNTGLLQFRNNFALQKQASKMPGGSFTVEFWARGGAASDDAQQQRSTNLFSYATESLGTGNARTGFMDDALRIERLLSEQTPMWLEHRVSTVGAIALHINSNEHTDSEDSRSWVYYDAGWLDDQWHHVAATWDADSGTAAVYFDGKPTTPFWKAEGGSRSTVHPDDGGVDPIVAPRSNRGTDGSLVLGQDQDCFGGCFSSSDAFKGDMAVVRVWRRVLDISEITQNMAKARPNSNDELAALYIFDHEGLKQADGGGSYVVDRSGSGNHLDLRSAAPQYVYSTAPLALSSGLPVAPPLPGGGGYSLVLNDKQVLLATDFSNFPSNAITVEFWMYSTDTCRPGVPFSYAAGDYAKSDNSFLLFNYNSWGVSVMEDEGVYGDHLSGVSATDGNWHHVAVSWDSHTGKVVLYDNGRPMWTTYRGKGKTISSGGTLVIGREQDCTGGCFDSAAGAAGRTSDIQDQEYGAQDFFGVIEEMRVWNVVRTPEQVREGMEMDDGRGPGGFYSPGIDPATPGLVAYWKFDEGSGYLVHDATGHGHDLSITQPPKWEVTRWLSTCGNAVVEGEEECDDGDLTDGDGCSRSCTIEHGWECAGSPSKCKKKAQPQPPHVQPSPQPSPRPSPRRPEPPSSDRGHDDKPTSGSKSRQNRSKDHTKKEGNNGHGTTAMVSVLATLGVLGFLALVLSVGVAHRRRLAQAVPQRLSSAISSAGSFVSEGVLQVLPSTLRERLSYSGVSSGLFFSPDEDLHHHLAPDFVEFTPGPTRNRTPPGNAGPYFPVNSQSPGENALV</sequence>
<evidence type="ECO:0000256" key="3">
    <source>
        <dbReference type="ARBA" id="ARBA00022729"/>
    </source>
</evidence>
<feature type="region of interest" description="Disordered" evidence="8">
    <location>
        <begin position="1058"/>
        <end position="1088"/>
    </location>
</feature>
<evidence type="ECO:0000256" key="10">
    <source>
        <dbReference type="SAM" id="SignalP"/>
    </source>
</evidence>
<dbReference type="GO" id="GO:0046872">
    <property type="term" value="F:metal ion binding"/>
    <property type="evidence" value="ECO:0007669"/>
    <property type="project" value="UniProtKB-KW"/>
</dbReference>
<evidence type="ECO:0000259" key="11">
    <source>
        <dbReference type="SMART" id="SM00159"/>
    </source>
</evidence>